<feature type="region of interest" description="Disordered" evidence="1">
    <location>
        <begin position="65"/>
        <end position="85"/>
    </location>
</feature>
<dbReference type="Proteomes" id="UP000001876">
    <property type="component" value="Unassembled WGS sequence"/>
</dbReference>
<evidence type="ECO:0000256" key="1">
    <source>
        <dbReference type="SAM" id="MobiDB-lite"/>
    </source>
</evidence>
<dbReference type="AlphaFoldDB" id="C1MGF8"/>
<dbReference type="RefSeq" id="XP_003055315.1">
    <property type="nucleotide sequence ID" value="XM_003055269.1"/>
</dbReference>
<keyword evidence="4" id="KW-1185">Reference proteome</keyword>
<dbReference type="InterPro" id="IPR021710">
    <property type="entry name" value="DUF3293"/>
</dbReference>
<proteinExistence type="predicted"/>
<dbReference type="OMA" id="EGFMGPA"/>
<dbReference type="Pfam" id="PF11697">
    <property type="entry name" value="DUF3293"/>
    <property type="match status" value="1"/>
</dbReference>
<dbReference type="GeneID" id="9680579"/>
<reference evidence="3 4" key="1">
    <citation type="journal article" date="2009" name="Science">
        <title>Green evolution and dynamic adaptations revealed by genomes of the marine picoeukaryotes Micromonas.</title>
        <authorList>
            <person name="Worden A.Z."/>
            <person name="Lee J.H."/>
            <person name="Mock T."/>
            <person name="Rouze P."/>
            <person name="Simmons M.P."/>
            <person name="Aerts A.L."/>
            <person name="Allen A.E."/>
            <person name="Cuvelier M.L."/>
            <person name="Derelle E."/>
            <person name="Everett M.V."/>
            <person name="Foulon E."/>
            <person name="Grimwood J."/>
            <person name="Gundlach H."/>
            <person name="Henrissat B."/>
            <person name="Napoli C."/>
            <person name="McDonald S.M."/>
            <person name="Parker M.S."/>
            <person name="Rombauts S."/>
            <person name="Salamov A."/>
            <person name="Von Dassow P."/>
            <person name="Badger J.H."/>
            <person name="Coutinho P.M."/>
            <person name="Demir E."/>
            <person name="Dubchak I."/>
            <person name="Gentemann C."/>
            <person name="Eikrem W."/>
            <person name="Gready J.E."/>
            <person name="John U."/>
            <person name="Lanier W."/>
            <person name="Lindquist E.A."/>
            <person name="Lucas S."/>
            <person name="Mayer K.F."/>
            <person name="Moreau H."/>
            <person name="Not F."/>
            <person name="Otillar R."/>
            <person name="Panaud O."/>
            <person name="Pangilinan J."/>
            <person name="Paulsen I."/>
            <person name="Piegu B."/>
            <person name="Poliakov A."/>
            <person name="Robbens S."/>
            <person name="Schmutz J."/>
            <person name="Toulza E."/>
            <person name="Wyss T."/>
            <person name="Zelensky A."/>
            <person name="Zhou K."/>
            <person name="Armbrust E.V."/>
            <person name="Bhattacharya D."/>
            <person name="Goodenough U.W."/>
            <person name="Van de Peer Y."/>
            <person name="Grigoriev I.V."/>
        </authorList>
    </citation>
    <scope>NUCLEOTIDE SEQUENCE [LARGE SCALE GENOMIC DNA]</scope>
    <source>
        <strain evidence="3 4">CCMP1545</strain>
    </source>
</reference>
<protein>
    <submittedName>
        <fullName evidence="3">Predicted protein</fullName>
    </submittedName>
</protein>
<name>C1MGF8_MICPC</name>
<organism evidence="4">
    <name type="scientific">Micromonas pusilla (strain CCMP1545)</name>
    <name type="common">Picoplanktonic green alga</name>
    <dbReference type="NCBI Taxonomy" id="564608"/>
    <lineage>
        <taxon>Eukaryota</taxon>
        <taxon>Viridiplantae</taxon>
        <taxon>Chlorophyta</taxon>
        <taxon>Mamiellophyceae</taxon>
        <taxon>Mamiellales</taxon>
        <taxon>Mamiellaceae</taxon>
        <taxon>Micromonas</taxon>
    </lineage>
</organism>
<feature type="region of interest" description="Disordered" evidence="1">
    <location>
        <begin position="554"/>
        <end position="580"/>
    </location>
</feature>
<dbReference type="EMBL" id="GG663735">
    <property type="protein sequence ID" value="EEH60567.1"/>
    <property type="molecule type" value="Genomic_DNA"/>
</dbReference>
<feature type="compositionally biased region" description="Low complexity" evidence="1">
    <location>
        <begin position="554"/>
        <end position="567"/>
    </location>
</feature>
<gene>
    <name evidence="3" type="ORF">MICPUCDRAFT_46090</name>
</gene>
<dbReference type="Gene3D" id="3.40.50.2000">
    <property type="entry name" value="Glycogen Phosphorylase B"/>
    <property type="match status" value="2"/>
</dbReference>
<feature type="domain" description="Glycosyltransferase subfamily 4-like N-terminal" evidence="2">
    <location>
        <begin position="34"/>
        <end position="212"/>
    </location>
</feature>
<dbReference type="KEGG" id="mpp:MICPUCDRAFT_46090"/>
<evidence type="ECO:0000313" key="4">
    <source>
        <dbReference type="Proteomes" id="UP000001876"/>
    </source>
</evidence>
<evidence type="ECO:0000313" key="3">
    <source>
        <dbReference type="EMBL" id="EEH60567.1"/>
    </source>
</evidence>
<dbReference type="InterPro" id="IPR028098">
    <property type="entry name" value="Glyco_trans_4-like_N"/>
</dbReference>
<evidence type="ECO:0000259" key="2">
    <source>
        <dbReference type="Pfam" id="PF13579"/>
    </source>
</evidence>
<sequence>MRVPPAAPASPPPPPRPLRVLVITLEFAASTFSGNGVYARSQARALARAGHRVLVVSGRPDDLDDAAAESAASDPTADDDDASRPIVRTVPVPAATWGRLDASCGHAAFASAAAASREITRAIASHAPEVVLGVDWSSYPAWAALRDALPSSISQQPVPPFVYSNFRVFSRTDDARGTHRALEAAAVAGAAAVVALCEDDADFVAARLAPRGAAVAPFVVLPPLREDVRAMATEMASEEEEETHGDEALPRRRYVTCVVRLSPEKEPERFVDLVRELRARGTFDDDGRNGDDACVTTASSLTPVLCASTSGAYADDIRARFVEASGGKGKVVADFVDARGLRDVFSRTTLNVHPCARDAYGMTVVEAAAFGAPSIVQGGGGVGCTGLVGFEDAFVRADWTAAAAAEGGGGGVAGVADVARRALADADALRAIAARARTAALAWDEAANASAVADVLRQVVDAHGANETVRRWTLPSEEEQCALAPIWANPALSILVNDHWVTIRRAESTDTPTDIGTDTVLPLGTYVVLTAYNPMGKRTDDAVNAERHARLRARLASSSSPAPAPRAVFQSRSVDPTGGADAWHEPGVAVLLPTDPSEAAAVRLRAMRLARGCGQAGAYEVVVGGDEKNVDVAAAVVACFPGLETLTCENVRMRVSDVMKATIEEIAP</sequence>
<accession>C1MGF8</accession>
<dbReference type="OrthoDB" id="1910256at2759"/>
<dbReference type="eggNOG" id="ENOG502S5K8">
    <property type="taxonomic scope" value="Eukaryota"/>
</dbReference>
<dbReference type="Pfam" id="PF13579">
    <property type="entry name" value="Glyco_trans_4_4"/>
    <property type="match status" value="1"/>
</dbReference>
<dbReference type="SUPFAM" id="SSF53756">
    <property type="entry name" value="UDP-Glycosyltransferase/glycogen phosphorylase"/>
    <property type="match status" value="1"/>
</dbReference>